<evidence type="ECO:0000259" key="3">
    <source>
        <dbReference type="SMART" id="SM01266"/>
    </source>
</evidence>
<comment type="caution">
    <text evidence="5">The sequence shown here is derived from an EMBL/GenBank/DDBJ whole genome shotgun (WGS) entry which is preliminary data.</text>
</comment>
<organism evidence="5 6">
    <name type="scientific">Geobacillus stearothermophilus</name>
    <name type="common">Bacillus stearothermophilus</name>
    <dbReference type="NCBI Taxonomy" id="1422"/>
    <lineage>
        <taxon>Bacteria</taxon>
        <taxon>Bacillati</taxon>
        <taxon>Bacillota</taxon>
        <taxon>Bacilli</taxon>
        <taxon>Bacillales</taxon>
        <taxon>Anoxybacillaceae</taxon>
        <taxon>Geobacillus</taxon>
    </lineage>
</organism>
<evidence type="ECO:0000313" key="4">
    <source>
        <dbReference type="EMBL" id="KAF6511778.1"/>
    </source>
</evidence>
<gene>
    <name evidence="5" type="ORF">B4114_1640</name>
    <name evidence="4" type="ORF">GS8_1354</name>
</gene>
<dbReference type="Pfam" id="PF12464">
    <property type="entry name" value="Mac"/>
    <property type="match status" value="1"/>
</dbReference>
<dbReference type="Proteomes" id="UP000773850">
    <property type="component" value="Unassembled WGS sequence"/>
</dbReference>
<keyword evidence="5" id="KW-0012">Acyltransferase</keyword>
<dbReference type="Proteomes" id="UP000075517">
    <property type="component" value="Unassembled WGS sequence"/>
</dbReference>
<comment type="similarity">
    <text evidence="1">Belongs to the transferase hexapeptide repeat family.</text>
</comment>
<reference evidence="5 6" key="1">
    <citation type="submission" date="2016-01" db="EMBL/GenBank/DDBJ databases">
        <title>Draft Genome Sequences of Seven Thermophilic Sporeformers Isolated from Foods.</title>
        <authorList>
            <person name="Berendsen E.M."/>
            <person name="Wells-Bennik M.H."/>
            <person name="Krawcyk A.O."/>
            <person name="De Jong A."/>
            <person name="Holsappel S."/>
            <person name="Eijlander R.T."/>
            <person name="Kuipers O.P."/>
        </authorList>
    </citation>
    <scope>NUCLEOTIDE SEQUENCE [LARGE SCALE GENOMIC DNA]</scope>
    <source>
        <strain evidence="5 6">B4114</strain>
    </source>
</reference>
<name>A0A150NB41_GEOSE</name>
<dbReference type="PATRIC" id="fig|1422.17.peg.88"/>
<evidence type="ECO:0000313" key="5">
    <source>
        <dbReference type="EMBL" id="KYD33933.1"/>
    </source>
</evidence>
<dbReference type="EMBL" id="LQYY01000075">
    <property type="protein sequence ID" value="KYD33933.1"/>
    <property type="molecule type" value="Genomic_DNA"/>
</dbReference>
<evidence type="ECO:0000313" key="6">
    <source>
        <dbReference type="Proteomes" id="UP000075517"/>
    </source>
</evidence>
<dbReference type="EC" id="2.3.1.79" evidence="5"/>
<dbReference type="AlphaFoldDB" id="A0A150NB41"/>
<evidence type="ECO:0000256" key="2">
    <source>
        <dbReference type="ARBA" id="ARBA00022679"/>
    </source>
</evidence>
<dbReference type="InterPro" id="IPR024688">
    <property type="entry name" value="Mac_dom"/>
</dbReference>
<reference evidence="4 7" key="2">
    <citation type="submission" date="2016-03" db="EMBL/GenBank/DDBJ databases">
        <title>Spore heat resistance.</title>
        <authorList>
            <person name="Boekhorst J."/>
            <person name="Berendsen E.M."/>
            <person name="Wells-Bennik M.H."/>
            <person name="Kuipers O.P."/>
        </authorList>
    </citation>
    <scope>NUCLEOTIDE SEQUENCE [LARGE SCALE GENOMIC DNA]</scope>
    <source>
        <strain evidence="4 7">GS8</strain>
    </source>
</reference>
<dbReference type="GO" id="GO:0008925">
    <property type="term" value="F:maltose O-acetyltransferase activity"/>
    <property type="evidence" value="ECO:0007669"/>
    <property type="project" value="UniProtKB-EC"/>
</dbReference>
<evidence type="ECO:0000256" key="1">
    <source>
        <dbReference type="ARBA" id="ARBA00007274"/>
    </source>
</evidence>
<dbReference type="EMBL" id="LUCS01000018">
    <property type="protein sequence ID" value="KAF6511778.1"/>
    <property type="molecule type" value="Genomic_DNA"/>
</dbReference>
<dbReference type="Gene3D" id="2.160.10.10">
    <property type="entry name" value="Hexapeptide repeat proteins"/>
    <property type="match status" value="1"/>
</dbReference>
<accession>A0A150NB41</accession>
<evidence type="ECO:0000313" key="7">
    <source>
        <dbReference type="Proteomes" id="UP000773850"/>
    </source>
</evidence>
<dbReference type="SMART" id="SM01266">
    <property type="entry name" value="Mac"/>
    <property type="match status" value="1"/>
</dbReference>
<sequence length="79" mass="9531">MKTEKEKMVAGHLYNPADPELVKERERARRLVRLYNETLETEYEKRTALLKELFGSTGERLFVYRAELPLRLRLQHSRR</sequence>
<keyword evidence="7" id="KW-1185">Reference proteome</keyword>
<protein>
    <submittedName>
        <fullName evidence="5">Maltose O-acetyltransferase</fullName>
        <ecNumber evidence="5">2.3.1.79</ecNumber>
    </submittedName>
</protein>
<feature type="domain" description="Maltose/galactoside acetyltransferase" evidence="3">
    <location>
        <begin position="5"/>
        <end position="59"/>
    </location>
</feature>
<proteinExistence type="inferred from homology"/>
<keyword evidence="2 5" id="KW-0808">Transferase</keyword>